<evidence type="ECO:0000313" key="1">
    <source>
        <dbReference type="EMBL" id="UNH61158.1"/>
    </source>
</evidence>
<organism evidence="1 2">
    <name type="scientific">Synechococcus phage S-SZBM1</name>
    <dbReference type="NCBI Taxonomy" id="2926475"/>
    <lineage>
        <taxon>Viruses</taxon>
        <taxon>Duplodnaviria</taxon>
        <taxon>Heunggongvirae</taxon>
        <taxon>Uroviricota</taxon>
        <taxon>Caudoviricetes</taxon>
        <taxon>Pantevenvirales</taxon>
        <taxon>Kyanoviridae</taxon>
        <taxon>Shenzhenivirus</taxon>
        <taxon>Shenzhenivirus sszbm1</taxon>
    </lineage>
</organism>
<protein>
    <submittedName>
        <fullName evidence="1">Uncharacterized protein</fullName>
    </submittedName>
</protein>
<sequence length="121" mass="13654">MDYQPASQYYDVFESALRCISNIAEQPFTDVYRARLGLLYPDGKPHHNPHVDFEFPHTTALYYVNDSDGSTHFFQDGSVIQKSQPAKGKMIVFDGQQVHASASPTKGVRIALNVNFRSRVC</sequence>
<accession>A0AC61TSF6</accession>
<name>A0AC61TSF6_9CAUD</name>
<dbReference type="EMBL" id="OL473597">
    <property type="protein sequence ID" value="UNH61158.1"/>
    <property type="molecule type" value="Genomic_DNA"/>
</dbReference>
<dbReference type="Proteomes" id="UP000829362">
    <property type="component" value="Segment"/>
</dbReference>
<gene>
    <name evidence="1" type="ORF">SSZBM1_41</name>
</gene>
<evidence type="ECO:0000313" key="2">
    <source>
        <dbReference type="Proteomes" id="UP000829362"/>
    </source>
</evidence>
<proteinExistence type="predicted"/>
<keyword evidence="2" id="KW-1185">Reference proteome</keyword>
<reference evidence="1" key="1">
    <citation type="submission" date="2021-11" db="EMBL/GenBank/DDBJ databases">
        <authorList>
            <person name="Rong C."/>
            <person name="Yang Y."/>
            <person name="Li S."/>
            <person name="Zhou K."/>
            <person name="Xu Y."/>
            <person name="Zhang R."/>
            <person name="Zhang Y."/>
        </authorList>
    </citation>
    <scope>NUCLEOTIDE SEQUENCE</scope>
</reference>